<dbReference type="HOGENOM" id="CLU_2392067_0_0_1"/>
<sequence>MIHTTKSVTRRYFLSKNEDVNAGIDDIDISTMPTHLELDVPIWLSVAAKFSKPKGAEPSRRMWNYRQDGWPPSPQHIYLLDSNRPSSKPPPLLS</sequence>
<evidence type="ECO:0000313" key="1">
    <source>
        <dbReference type="EMBL" id="KIJ41339.1"/>
    </source>
</evidence>
<organism evidence="1 2">
    <name type="scientific">Sphaerobolus stellatus (strain SS14)</name>
    <dbReference type="NCBI Taxonomy" id="990650"/>
    <lineage>
        <taxon>Eukaryota</taxon>
        <taxon>Fungi</taxon>
        <taxon>Dikarya</taxon>
        <taxon>Basidiomycota</taxon>
        <taxon>Agaricomycotina</taxon>
        <taxon>Agaricomycetes</taxon>
        <taxon>Phallomycetidae</taxon>
        <taxon>Geastrales</taxon>
        <taxon>Sphaerobolaceae</taxon>
        <taxon>Sphaerobolus</taxon>
    </lineage>
</organism>
<feature type="non-terminal residue" evidence="1">
    <location>
        <position position="1"/>
    </location>
</feature>
<dbReference type="AlphaFoldDB" id="A0A0C9V2X7"/>
<keyword evidence="2" id="KW-1185">Reference proteome</keyword>
<name>A0A0C9V2X7_SPHS4</name>
<accession>A0A0C9V2X7</accession>
<reference evidence="1 2" key="1">
    <citation type="submission" date="2014-06" db="EMBL/GenBank/DDBJ databases">
        <title>Evolutionary Origins and Diversification of the Mycorrhizal Mutualists.</title>
        <authorList>
            <consortium name="DOE Joint Genome Institute"/>
            <consortium name="Mycorrhizal Genomics Consortium"/>
            <person name="Kohler A."/>
            <person name="Kuo A."/>
            <person name="Nagy L.G."/>
            <person name="Floudas D."/>
            <person name="Copeland A."/>
            <person name="Barry K.W."/>
            <person name="Cichocki N."/>
            <person name="Veneault-Fourrey C."/>
            <person name="LaButti K."/>
            <person name="Lindquist E.A."/>
            <person name="Lipzen A."/>
            <person name="Lundell T."/>
            <person name="Morin E."/>
            <person name="Murat C."/>
            <person name="Riley R."/>
            <person name="Ohm R."/>
            <person name="Sun H."/>
            <person name="Tunlid A."/>
            <person name="Henrissat B."/>
            <person name="Grigoriev I.V."/>
            <person name="Hibbett D.S."/>
            <person name="Martin F."/>
        </authorList>
    </citation>
    <scope>NUCLEOTIDE SEQUENCE [LARGE SCALE GENOMIC DNA]</scope>
    <source>
        <strain evidence="1 2">SS14</strain>
    </source>
</reference>
<gene>
    <name evidence="1" type="ORF">M422DRAFT_31740</name>
</gene>
<protein>
    <submittedName>
        <fullName evidence="1">Uncharacterized protein</fullName>
    </submittedName>
</protein>
<proteinExistence type="predicted"/>
<evidence type="ECO:0000313" key="2">
    <source>
        <dbReference type="Proteomes" id="UP000054279"/>
    </source>
</evidence>
<dbReference type="Proteomes" id="UP000054279">
    <property type="component" value="Unassembled WGS sequence"/>
</dbReference>
<dbReference type="EMBL" id="KN837137">
    <property type="protein sequence ID" value="KIJ41339.1"/>
    <property type="molecule type" value="Genomic_DNA"/>
</dbReference>